<dbReference type="InterPro" id="IPR002931">
    <property type="entry name" value="Transglutaminase-like"/>
</dbReference>
<dbReference type="Gene3D" id="3.10.620.30">
    <property type="match status" value="1"/>
</dbReference>
<dbReference type="InterPro" id="IPR013589">
    <property type="entry name" value="Bac_transglu_N"/>
</dbReference>
<dbReference type="InterPro" id="IPR038765">
    <property type="entry name" value="Papain-like_cys_pep_sf"/>
</dbReference>
<dbReference type="OrthoDB" id="9804023at2"/>
<dbReference type="Pfam" id="PF01841">
    <property type="entry name" value="Transglut_core"/>
    <property type="match status" value="1"/>
</dbReference>
<evidence type="ECO:0000259" key="1">
    <source>
        <dbReference type="SMART" id="SM00460"/>
    </source>
</evidence>
<accession>A0A1V2IFG1</accession>
<feature type="domain" description="Transglutaminase-like" evidence="1">
    <location>
        <begin position="169"/>
        <end position="236"/>
    </location>
</feature>
<name>A0A1V2IFG1_9ACTN</name>
<evidence type="ECO:0000313" key="2">
    <source>
        <dbReference type="EMBL" id="ONH31943.1"/>
    </source>
</evidence>
<dbReference type="Pfam" id="PF08379">
    <property type="entry name" value="Bact_transglu_N"/>
    <property type="match status" value="1"/>
</dbReference>
<dbReference type="PANTHER" id="PTHR33490">
    <property type="entry name" value="BLR5614 PROTEIN-RELATED"/>
    <property type="match status" value="1"/>
</dbReference>
<sequence>MSWQIRVEHSTGYRYSSSVLSSYNEARIVPQTGSGQLTLEATVRTEPAVTTYRYWDYWGTQVTAFDIHTPHTELVVTGRSLVRTAPEQGLPADAASWSALRADETADQYVEFLRPARYTPDHPELVEAGRELAAAHDPADFVLAVGDWVRDRLTYRPGTTGVHSSAVDAWQQCEGVCQDFAHLALVLMRAAGMPGRYVSGYLHPLVDAEPGETVEGQSHAWVEGWFGDWWGFDPTNAVRAGERHVVVARGRDYDDVPPMRGVYSGGTSSSLGVTVNVTRLG</sequence>
<gene>
    <name evidence="2" type="ORF">BL253_07385</name>
</gene>
<keyword evidence="3" id="KW-1185">Reference proteome</keyword>
<evidence type="ECO:0000313" key="3">
    <source>
        <dbReference type="Proteomes" id="UP000188929"/>
    </source>
</evidence>
<dbReference type="STRING" id="1834516.BL253_07385"/>
<proteinExistence type="predicted"/>
<reference evidence="3" key="1">
    <citation type="submission" date="2016-10" db="EMBL/GenBank/DDBJ databases">
        <title>Frankia sp. NRRL B-16386 Genome sequencing.</title>
        <authorList>
            <person name="Ghodhbane-Gtari F."/>
            <person name="Swanson E."/>
            <person name="Gueddou A."/>
            <person name="Hezbri K."/>
            <person name="Ktari K."/>
            <person name="Nouioui I."/>
            <person name="Morris K."/>
            <person name="Simpson S."/>
            <person name="Abebe-Akele F."/>
            <person name="Thomas K."/>
            <person name="Gtari M."/>
            <person name="Tisa L.S."/>
        </authorList>
    </citation>
    <scope>NUCLEOTIDE SEQUENCE [LARGE SCALE GENOMIC DNA]</scope>
    <source>
        <strain evidence="3">NRRL B-16386</strain>
    </source>
</reference>
<dbReference type="AlphaFoldDB" id="A0A1V2IFG1"/>
<dbReference type="EMBL" id="MOMC01000014">
    <property type="protein sequence ID" value="ONH31943.1"/>
    <property type="molecule type" value="Genomic_DNA"/>
</dbReference>
<organism evidence="2 3">
    <name type="scientific">Pseudofrankia asymbiotica</name>
    <dbReference type="NCBI Taxonomy" id="1834516"/>
    <lineage>
        <taxon>Bacteria</taxon>
        <taxon>Bacillati</taxon>
        <taxon>Actinomycetota</taxon>
        <taxon>Actinomycetes</taxon>
        <taxon>Frankiales</taxon>
        <taxon>Frankiaceae</taxon>
        <taxon>Pseudofrankia</taxon>
    </lineage>
</organism>
<dbReference type="SUPFAM" id="SSF54001">
    <property type="entry name" value="Cysteine proteinases"/>
    <property type="match status" value="1"/>
</dbReference>
<comment type="caution">
    <text evidence="2">The sequence shown here is derived from an EMBL/GenBank/DDBJ whole genome shotgun (WGS) entry which is preliminary data.</text>
</comment>
<dbReference type="RefSeq" id="WP_076814782.1">
    <property type="nucleotide sequence ID" value="NZ_MOMC01000014.1"/>
</dbReference>
<dbReference type="PANTHER" id="PTHR33490:SF6">
    <property type="entry name" value="SLL1049 PROTEIN"/>
    <property type="match status" value="1"/>
</dbReference>
<dbReference type="Proteomes" id="UP000188929">
    <property type="component" value="Unassembled WGS sequence"/>
</dbReference>
<dbReference type="SMART" id="SM00460">
    <property type="entry name" value="TGc"/>
    <property type="match status" value="1"/>
</dbReference>
<protein>
    <recommendedName>
        <fullName evidence="1">Transglutaminase-like domain-containing protein</fullName>
    </recommendedName>
</protein>